<reference evidence="9 10" key="1">
    <citation type="journal article" date="2016" name="Front. Microbiol.">
        <title>Genomic Resource of Rice Seed Associated Bacteria.</title>
        <authorList>
            <person name="Midha S."/>
            <person name="Bansal K."/>
            <person name="Sharma S."/>
            <person name="Kumar N."/>
            <person name="Patil P.P."/>
            <person name="Chaudhry V."/>
            <person name="Patil P.B."/>
        </authorList>
    </citation>
    <scope>NUCLEOTIDE SEQUENCE [LARGE SCALE GENOMIC DNA]</scope>
    <source>
        <strain evidence="9 10">NS334</strain>
    </source>
</reference>
<evidence type="ECO:0000313" key="10">
    <source>
        <dbReference type="Proteomes" id="UP000074310"/>
    </source>
</evidence>
<protein>
    <submittedName>
        <fullName evidence="9">Histidine kinase</fullName>
    </submittedName>
</protein>
<dbReference type="PATRIC" id="fig|869719.3.peg.2834"/>
<comment type="similarity">
    <text evidence="3">Belongs to the methyl-accepting chemotaxis (MCP) protein family.</text>
</comment>
<dbReference type="OrthoDB" id="5292010at2"/>
<keyword evidence="2" id="KW-0145">Chemotaxis</keyword>
<feature type="domain" description="HAMP" evidence="8">
    <location>
        <begin position="204"/>
        <end position="257"/>
    </location>
</feature>
<evidence type="ECO:0000259" key="8">
    <source>
        <dbReference type="PROSITE" id="PS50885"/>
    </source>
</evidence>
<dbReference type="AlphaFoldDB" id="A0A147HXZ5"/>
<dbReference type="GO" id="GO:0004888">
    <property type="term" value="F:transmembrane signaling receptor activity"/>
    <property type="evidence" value="ECO:0007669"/>
    <property type="project" value="InterPro"/>
</dbReference>
<organism evidence="9 10">
    <name type="scientific">Sphingomonas endophytica</name>
    <dbReference type="NCBI Taxonomy" id="869719"/>
    <lineage>
        <taxon>Bacteria</taxon>
        <taxon>Pseudomonadati</taxon>
        <taxon>Pseudomonadota</taxon>
        <taxon>Alphaproteobacteria</taxon>
        <taxon>Sphingomonadales</taxon>
        <taxon>Sphingomonadaceae</taxon>
        <taxon>Sphingomonas</taxon>
    </lineage>
</organism>
<dbReference type="EMBL" id="LDTB01000062">
    <property type="protein sequence ID" value="KTT69765.1"/>
    <property type="molecule type" value="Genomic_DNA"/>
</dbReference>
<keyword evidence="6" id="KW-0472">Membrane</keyword>
<dbReference type="SUPFAM" id="SSF58104">
    <property type="entry name" value="Methyl-accepting chemotaxis protein (MCP) signaling domain"/>
    <property type="match status" value="1"/>
</dbReference>
<dbReference type="Pfam" id="PF00672">
    <property type="entry name" value="HAMP"/>
    <property type="match status" value="1"/>
</dbReference>
<dbReference type="GO" id="GO:0006935">
    <property type="term" value="P:chemotaxis"/>
    <property type="evidence" value="ECO:0007669"/>
    <property type="project" value="UniProtKB-KW"/>
</dbReference>
<dbReference type="PRINTS" id="PR00260">
    <property type="entry name" value="CHEMTRNSDUCR"/>
</dbReference>
<evidence type="ECO:0000259" key="7">
    <source>
        <dbReference type="PROSITE" id="PS50111"/>
    </source>
</evidence>
<dbReference type="Gene3D" id="1.10.287.950">
    <property type="entry name" value="Methyl-accepting chemotaxis protein"/>
    <property type="match status" value="1"/>
</dbReference>
<dbReference type="SUPFAM" id="SSF158472">
    <property type="entry name" value="HAMP domain-like"/>
    <property type="match status" value="1"/>
</dbReference>
<proteinExistence type="inferred from homology"/>
<keyword evidence="9" id="KW-0418">Kinase</keyword>
<feature type="region of interest" description="Disordered" evidence="5">
    <location>
        <begin position="566"/>
        <end position="610"/>
    </location>
</feature>
<sequence length="610" mass="64856">MSIPRKLGLSFLVINASAAVMMLVFFANIWMIRSATAGSNHAQDVYAKALTLETSILRENSQLRGFLVTGDASYLKSYNEARAEHDATTRTLEALLPTAEKRALVLTSRAEAAKWRRAWSNPLVAMVRDGRRDMAEQAVRDAGKKVLTSAIVLPLRELRDQETAAIADNAARQERALTIATIALVLGGLALIGVAVLLQMALSRSIVRPIGALTRRMADLAAGKNEIDVPNVERSDELGDMARAVLVFRDAAQAKLTADKEREEAMRAIGDGLHRLSEADLTVRLGALPGSFGTLAHDFNGAVGKLADLTTNVRRSVEAIKQNADEISQSARDLSARSEQQASSLRETAAAMDEITGTVREGATNAADANKAMAEARNAAEQGGEVVRKSVIAMNGIEQASREIADIISVIDGIAFQTNLLALNAGVEAARAGEAGKGFAVVASEVRSLAQRSADAAADVKTRILSAIHHVQSGVELVGETGESLHRIIERVASVSVIMETIARASDHQAQSLGQVNIAINEMDGVTQHNAAMVEESTAAANLLARESEQLAGAVAIFAVDEPAGRQVAAPSRSPSRPRQITAPTRQSRPAPRVVGNTALATVEDDWSSF</sequence>
<dbReference type="InterPro" id="IPR004089">
    <property type="entry name" value="MCPsignal_dom"/>
</dbReference>
<dbReference type="SMART" id="SM00304">
    <property type="entry name" value="HAMP"/>
    <property type="match status" value="2"/>
</dbReference>
<dbReference type="Gene3D" id="1.10.8.500">
    <property type="entry name" value="HAMP domain in histidine kinase"/>
    <property type="match status" value="1"/>
</dbReference>
<evidence type="ECO:0000256" key="5">
    <source>
        <dbReference type="SAM" id="MobiDB-lite"/>
    </source>
</evidence>
<feature type="compositionally biased region" description="Polar residues" evidence="5">
    <location>
        <begin position="573"/>
        <end position="588"/>
    </location>
</feature>
<comment type="subcellular location">
    <subcellularLocation>
        <location evidence="1">Membrane</location>
    </subcellularLocation>
</comment>
<dbReference type="Proteomes" id="UP000074310">
    <property type="component" value="Unassembled WGS sequence"/>
</dbReference>
<accession>A0A147HXZ5</accession>
<dbReference type="SMART" id="SM00283">
    <property type="entry name" value="MA"/>
    <property type="match status" value="1"/>
</dbReference>
<dbReference type="InterPro" id="IPR003660">
    <property type="entry name" value="HAMP_dom"/>
</dbReference>
<evidence type="ECO:0000256" key="4">
    <source>
        <dbReference type="PROSITE-ProRule" id="PRU00284"/>
    </source>
</evidence>
<dbReference type="InterPro" id="IPR051310">
    <property type="entry name" value="MCP_chemotaxis"/>
</dbReference>
<comment type="caution">
    <text evidence="9">The sequence shown here is derived from an EMBL/GenBank/DDBJ whole genome shotgun (WGS) entry which is preliminary data.</text>
</comment>
<evidence type="ECO:0000256" key="2">
    <source>
        <dbReference type="ARBA" id="ARBA00022500"/>
    </source>
</evidence>
<evidence type="ECO:0000313" key="9">
    <source>
        <dbReference type="EMBL" id="KTT69765.1"/>
    </source>
</evidence>
<dbReference type="GO" id="GO:0016301">
    <property type="term" value="F:kinase activity"/>
    <property type="evidence" value="ECO:0007669"/>
    <property type="project" value="UniProtKB-KW"/>
</dbReference>
<dbReference type="InterPro" id="IPR004090">
    <property type="entry name" value="Chemotax_Me-accpt_rcpt"/>
</dbReference>
<dbReference type="CDD" id="cd11386">
    <property type="entry name" value="MCP_signal"/>
    <property type="match status" value="1"/>
</dbReference>
<keyword evidence="6" id="KW-1133">Transmembrane helix</keyword>
<dbReference type="Pfam" id="PF00015">
    <property type="entry name" value="MCPsignal"/>
    <property type="match status" value="1"/>
</dbReference>
<feature type="transmembrane region" description="Helical" evidence="6">
    <location>
        <begin position="176"/>
        <end position="198"/>
    </location>
</feature>
<keyword evidence="10" id="KW-1185">Reference proteome</keyword>
<feature type="domain" description="Methyl-accepting transducer" evidence="7">
    <location>
        <begin position="316"/>
        <end position="545"/>
    </location>
</feature>
<dbReference type="GO" id="GO:0016020">
    <property type="term" value="C:membrane"/>
    <property type="evidence" value="ECO:0007669"/>
    <property type="project" value="UniProtKB-SubCell"/>
</dbReference>
<dbReference type="InterPro" id="IPR007891">
    <property type="entry name" value="CHASE3"/>
</dbReference>
<dbReference type="GO" id="GO:0007165">
    <property type="term" value="P:signal transduction"/>
    <property type="evidence" value="ECO:0007669"/>
    <property type="project" value="UniProtKB-KW"/>
</dbReference>
<feature type="transmembrane region" description="Helical" evidence="6">
    <location>
        <begin position="7"/>
        <end position="31"/>
    </location>
</feature>
<dbReference type="PANTHER" id="PTHR43531:SF11">
    <property type="entry name" value="METHYL-ACCEPTING CHEMOTAXIS PROTEIN 3"/>
    <property type="match status" value="1"/>
</dbReference>
<gene>
    <name evidence="9" type="ORF">NS334_13805</name>
</gene>
<name>A0A147HXZ5_9SPHN</name>
<dbReference type="FunFam" id="1.10.287.950:FF:000001">
    <property type="entry name" value="Methyl-accepting chemotaxis sensory transducer"/>
    <property type="match status" value="1"/>
</dbReference>
<keyword evidence="9" id="KW-0808">Transferase</keyword>
<dbReference type="Pfam" id="PF05227">
    <property type="entry name" value="CHASE3"/>
    <property type="match status" value="1"/>
</dbReference>
<feature type="domain" description="HAMP" evidence="8">
    <location>
        <begin position="265"/>
        <end position="311"/>
    </location>
</feature>
<dbReference type="PROSITE" id="PS50885">
    <property type="entry name" value="HAMP"/>
    <property type="match status" value="2"/>
</dbReference>
<evidence type="ECO:0000256" key="6">
    <source>
        <dbReference type="SAM" id="Phobius"/>
    </source>
</evidence>
<dbReference type="PANTHER" id="PTHR43531">
    <property type="entry name" value="PROTEIN ICFG"/>
    <property type="match status" value="1"/>
</dbReference>
<evidence type="ECO:0000256" key="1">
    <source>
        <dbReference type="ARBA" id="ARBA00004370"/>
    </source>
</evidence>
<keyword evidence="4" id="KW-0807">Transducer</keyword>
<keyword evidence="6" id="KW-0812">Transmembrane</keyword>
<dbReference type="PROSITE" id="PS50111">
    <property type="entry name" value="CHEMOTAXIS_TRANSDUC_2"/>
    <property type="match status" value="1"/>
</dbReference>
<evidence type="ECO:0000256" key="3">
    <source>
        <dbReference type="ARBA" id="ARBA00029447"/>
    </source>
</evidence>
<dbReference type="CDD" id="cd06225">
    <property type="entry name" value="HAMP"/>
    <property type="match status" value="1"/>
</dbReference>